<dbReference type="GeneID" id="18835901"/>
<evidence type="ECO:0000313" key="2">
    <source>
        <dbReference type="Proteomes" id="UP000053319"/>
    </source>
</evidence>
<name>R7SSU3_DICSQ</name>
<evidence type="ECO:0000313" key="1">
    <source>
        <dbReference type="EMBL" id="EJF58057.1"/>
    </source>
</evidence>
<sequence length="108" mass="11983">MSRVLRVHLPLQQLHHLRSRAGLAISLSRSFIPTLICAQLSVEGCIMDPDSDSELLNVLASKIWTHGSRSWAPFSHFSCLLNVPSPSLSTYRGPVRVPIGIHVEVFAR</sequence>
<organism evidence="1 2">
    <name type="scientific">Dichomitus squalens (strain LYAD-421)</name>
    <name type="common">Western red white-rot fungus</name>
    <dbReference type="NCBI Taxonomy" id="732165"/>
    <lineage>
        <taxon>Eukaryota</taxon>
        <taxon>Fungi</taxon>
        <taxon>Dikarya</taxon>
        <taxon>Basidiomycota</taxon>
        <taxon>Agaricomycotina</taxon>
        <taxon>Agaricomycetes</taxon>
        <taxon>Polyporales</taxon>
        <taxon>Polyporaceae</taxon>
        <taxon>Dichomitus</taxon>
    </lineage>
</organism>
<dbReference type="HOGENOM" id="CLU_2196882_0_0_1"/>
<dbReference type="RefSeq" id="XP_007369163.1">
    <property type="nucleotide sequence ID" value="XM_007369101.1"/>
</dbReference>
<dbReference type="EMBL" id="JH719440">
    <property type="protein sequence ID" value="EJF58057.1"/>
    <property type="molecule type" value="Genomic_DNA"/>
</dbReference>
<proteinExistence type="predicted"/>
<accession>R7SSU3</accession>
<dbReference type="AlphaFoldDB" id="R7SSU3"/>
<dbReference type="KEGG" id="dsq:DICSQDRAFT_139683"/>
<gene>
    <name evidence="1" type="ORF">DICSQDRAFT_139683</name>
</gene>
<dbReference type="Proteomes" id="UP000053319">
    <property type="component" value="Unassembled WGS sequence"/>
</dbReference>
<protein>
    <submittedName>
        <fullName evidence="1">Uncharacterized protein</fullName>
    </submittedName>
</protein>
<reference evidence="1 2" key="1">
    <citation type="journal article" date="2012" name="Science">
        <title>The Paleozoic origin of enzymatic lignin decomposition reconstructed from 31 fungal genomes.</title>
        <authorList>
            <person name="Floudas D."/>
            <person name="Binder M."/>
            <person name="Riley R."/>
            <person name="Barry K."/>
            <person name="Blanchette R.A."/>
            <person name="Henrissat B."/>
            <person name="Martinez A.T."/>
            <person name="Otillar R."/>
            <person name="Spatafora J.W."/>
            <person name="Yadav J.S."/>
            <person name="Aerts A."/>
            <person name="Benoit I."/>
            <person name="Boyd A."/>
            <person name="Carlson A."/>
            <person name="Copeland A."/>
            <person name="Coutinho P.M."/>
            <person name="de Vries R.P."/>
            <person name="Ferreira P."/>
            <person name="Findley K."/>
            <person name="Foster B."/>
            <person name="Gaskell J."/>
            <person name="Glotzer D."/>
            <person name="Gorecki P."/>
            <person name="Heitman J."/>
            <person name="Hesse C."/>
            <person name="Hori C."/>
            <person name="Igarashi K."/>
            <person name="Jurgens J.A."/>
            <person name="Kallen N."/>
            <person name="Kersten P."/>
            <person name="Kohler A."/>
            <person name="Kuees U."/>
            <person name="Kumar T.K.A."/>
            <person name="Kuo A."/>
            <person name="LaButti K."/>
            <person name="Larrondo L.F."/>
            <person name="Lindquist E."/>
            <person name="Ling A."/>
            <person name="Lombard V."/>
            <person name="Lucas S."/>
            <person name="Lundell T."/>
            <person name="Martin R."/>
            <person name="McLaughlin D.J."/>
            <person name="Morgenstern I."/>
            <person name="Morin E."/>
            <person name="Murat C."/>
            <person name="Nagy L.G."/>
            <person name="Nolan M."/>
            <person name="Ohm R.A."/>
            <person name="Patyshakuliyeva A."/>
            <person name="Rokas A."/>
            <person name="Ruiz-Duenas F.J."/>
            <person name="Sabat G."/>
            <person name="Salamov A."/>
            <person name="Samejima M."/>
            <person name="Schmutz J."/>
            <person name="Slot J.C."/>
            <person name="St John F."/>
            <person name="Stenlid J."/>
            <person name="Sun H."/>
            <person name="Sun S."/>
            <person name="Syed K."/>
            <person name="Tsang A."/>
            <person name="Wiebenga A."/>
            <person name="Young D."/>
            <person name="Pisabarro A."/>
            <person name="Eastwood D.C."/>
            <person name="Martin F."/>
            <person name="Cullen D."/>
            <person name="Grigoriev I.V."/>
            <person name="Hibbett D.S."/>
        </authorList>
    </citation>
    <scope>NUCLEOTIDE SEQUENCE [LARGE SCALE GENOMIC DNA]</scope>
    <source>
        <strain evidence="1 2">LYAD-421 SS1</strain>
    </source>
</reference>